<dbReference type="InterPro" id="IPR057941">
    <property type="entry name" value="TPR_TNPO3_IPO13_2nd"/>
</dbReference>
<accession>A0A1G4J7V7</accession>
<evidence type="ECO:0000313" key="2">
    <source>
        <dbReference type="EMBL" id="SCU85903.1"/>
    </source>
</evidence>
<name>A0A1G4J7V7_9SACH</name>
<dbReference type="InterPro" id="IPR011989">
    <property type="entry name" value="ARM-like"/>
</dbReference>
<dbReference type="Pfam" id="PF24138">
    <property type="entry name" value="TPR_TNPO3_IPO13_2nd"/>
    <property type="match status" value="1"/>
</dbReference>
<dbReference type="SMART" id="SM00913">
    <property type="entry name" value="IBN_N"/>
    <property type="match status" value="1"/>
</dbReference>
<sequence>MSESISSVHSALQCITSQSDPETKKEALHFLEVFQKSSEAWSTCHHILSAQEGQFGVEFQVFAAQTLRNKVTYDLAQLGDQLADFKVSLLALIVKHSQKLIVTQLCVAMARLAIQYLEWKAPIAEIIDYLNQCPNRLLEFLKILPEETLDIKSTSLSEDEFRSRTHELIDQIAADVMKYLVDLIDTLGSSTPVITVSQLLNCINSWAYEFPVDELIRINSLMSLIFHVLNRGQDADPEAFDVAVECLCTILKETREVADESVIAAMYEQLMALQSNILPIQNIEDFEDHVETMDGLTRLFVEAGEAWCVFIAKTPAIFKPLVSVLLLLTCKNTDLDVVKYAFPFWFNLKQMLVLPRFKEQRSAYQDIYGELIDGIIVHLHYPEDGFSNREEQDKFKEFRYDMGGVLKDCTAVVGSSKALSRPYNKIMDALNKPNSLSHWQDLEAPLFSLRTMAHEVSKIEAVMLPQLIQVVCNLPEHPKLRYATTLVLGRYTEWTSKHPEFLELELNYIFDGFQHANGDTEILTACSHALMYFCQDCSNLLSNYVEQLIEFFWKIEPIVESESLFEVCQGLSCVIDRQSDERVGSSLQLFLTPQLRKLSLVAQQWKQNSADHTATAAVCDTIDLIFAVFEELKPRYESPGFGKDPLEPFISSIWDALRALLVDETAMNNQEIAEIAMKWVRKVFLNFHVFVASILPSVATFLADGYASTGLGIYLWCSGSIISVFGDDESFPIDAQTKEAVWQFSCTQCQIFMTTFNAASQATIEQYQDSVQDFFMMITDVVMFFPDRFLQAGNLLGPSFSMGLACVTKVPNYDAYITIIRFFDDVLSWGFETPPISTAALDVVPEVWREMVLREVVQAQGSQLIQSIMLGLVTTFNSDSHPDAIGCLIRILKLCMQCSGGDSSIAIDWLSGAMNAIGKVTDQERSNLLTTVGNALPQRDMRRVRNALKDFISWYLRKNVSPRTYK</sequence>
<dbReference type="InterPro" id="IPR001494">
    <property type="entry name" value="Importin-beta_N"/>
</dbReference>
<dbReference type="AlphaFoldDB" id="A0A1G4J7V7"/>
<protein>
    <submittedName>
        <fullName evidence="2">LAME_0D03488g1_1</fullName>
    </submittedName>
</protein>
<dbReference type="PANTHER" id="PTHR12363:SF53">
    <property type="entry name" value="MRNA TRANSPORT REGULATOR MTR10"/>
    <property type="match status" value="1"/>
</dbReference>
<keyword evidence="3" id="KW-1185">Reference proteome</keyword>
<dbReference type="GO" id="GO:0006606">
    <property type="term" value="P:protein import into nucleus"/>
    <property type="evidence" value="ECO:0007669"/>
    <property type="project" value="TreeGrafter"/>
</dbReference>
<dbReference type="Pfam" id="PF08389">
    <property type="entry name" value="Xpo1"/>
    <property type="match status" value="1"/>
</dbReference>
<gene>
    <name evidence="2" type="ORF">LAME_0D03488G</name>
</gene>
<dbReference type="EMBL" id="LT598482">
    <property type="protein sequence ID" value="SCU85903.1"/>
    <property type="molecule type" value="Genomic_DNA"/>
</dbReference>
<dbReference type="OrthoDB" id="435593at2759"/>
<dbReference type="GO" id="GO:0005737">
    <property type="term" value="C:cytoplasm"/>
    <property type="evidence" value="ECO:0007669"/>
    <property type="project" value="TreeGrafter"/>
</dbReference>
<dbReference type="InterPro" id="IPR051345">
    <property type="entry name" value="Importin_beta-like_NTR"/>
</dbReference>
<dbReference type="Pfam" id="PF24139">
    <property type="entry name" value="TPR_TNPO3_IPO13_4th"/>
    <property type="match status" value="1"/>
</dbReference>
<evidence type="ECO:0000313" key="3">
    <source>
        <dbReference type="Proteomes" id="UP000191144"/>
    </source>
</evidence>
<dbReference type="InterPro" id="IPR013598">
    <property type="entry name" value="Exportin-1/Importin-b-like"/>
</dbReference>
<proteinExistence type="predicted"/>
<organism evidence="2 3">
    <name type="scientific">Lachancea meyersii CBS 8951</name>
    <dbReference type="NCBI Taxonomy" id="1266667"/>
    <lineage>
        <taxon>Eukaryota</taxon>
        <taxon>Fungi</taxon>
        <taxon>Dikarya</taxon>
        <taxon>Ascomycota</taxon>
        <taxon>Saccharomycotina</taxon>
        <taxon>Saccharomycetes</taxon>
        <taxon>Saccharomycetales</taxon>
        <taxon>Saccharomycetaceae</taxon>
        <taxon>Lachancea</taxon>
    </lineage>
</organism>
<reference evidence="3" key="1">
    <citation type="submission" date="2016-03" db="EMBL/GenBank/DDBJ databases">
        <authorList>
            <person name="Devillers Hugo."/>
        </authorList>
    </citation>
    <scope>NUCLEOTIDE SEQUENCE [LARGE SCALE GENOMIC DNA]</scope>
</reference>
<feature type="domain" description="Importin N-terminal" evidence="1">
    <location>
        <begin position="27"/>
        <end position="95"/>
    </location>
</feature>
<dbReference type="InterPro" id="IPR057942">
    <property type="entry name" value="TPR_TNPO3_IPO13_3rd"/>
</dbReference>
<evidence type="ECO:0000259" key="1">
    <source>
        <dbReference type="SMART" id="SM00913"/>
    </source>
</evidence>
<dbReference type="InterPro" id="IPR016024">
    <property type="entry name" value="ARM-type_fold"/>
</dbReference>
<dbReference type="GO" id="GO:0031267">
    <property type="term" value="F:small GTPase binding"/>
    <property type="evidence" value="ECO:0007669"/>
    <property type="project" value="InterPro"/>
</dbReference>
<dbReference type="SUPFAM" id="SSF48371">
    <property type="entry name" value="ARM repeat"/>
    <property type="match status" value="1"/>
</dbReference>
<dbReference type="Gene3D" id="1.25.10.10">
    <property type="entry name" value="Leucine-rich Repeat Variant"/>
    <property type="match status" value="1"/>
</dbReference>
<dbReference type="Proteomes" id="UP000191144">
    <property type="component" value="Chromosome D"/>
</dbReference>
<dbReference type="PANTHER" id="PTHR12363">
    <property type="entry name" value="TRANSPORTIN 3 AND IMPORTIN 13"/>
    <property type="match status" value="1"/>
</dbReference>
<dbReference type="GO" id="GO:0005634">
    <property type="term" value="C:nucleus"/>
    <property type="evidence" value="ECO:0007669"/>
    <property type="project" value="UniProtKB-ARBA"/>
</dbReference>
<dbReference type="Pfam" id="PF24140">
    <property type="entry name" value="TPR_TNPO3_IPO13_3rd"/>
    <property type="match status" value="1"/>
</dbReference>
<dbReference type="InterPro" id="IPR058537">
    <property type="entry name" value="TPR_TNPO3_IPO13_4th"/>
</dbReference>